<dbReference type="InterPro" id="IPR051807">
    <property type="entry name" value="Sec-metab_biosynth-assoc"/>
</dbReference>
<dbReference type="EMBL" id="JADCUA010000017">
    <property type="protein sequence ID" value="KAH9833870.1"/>
    <property type="molecule type" value="Genomic_DNA"/>
</dbReference>
<dbReference type="PANTHER" id="PTHR33606">
    <property type="entry name" value="PROTEIN YCII"/>
    <property type="match status" value="1"/>
</dbReference>
<feature type="domain" description="YCII-related" evidence="1">
    <location>
        <begin position="17"/>
        <end position="95"/>
    </location>
</feature>
<organism evidence="2 3">
    <name type="scientific">Rhodofomes roseus</name>
    <dbReference type="NCBI Taxonomy" id="34475"/>
    <lineage>
        <taxon>Eukaryota</taxon>
        <taxon>Fungi</taxon>
        <taxon>Dikarya</taxon>
        <taxon>Basidiomycota</taxon>
        <taxon>Agaricomycotina</taxon>
        <taxon>Agaricomycetes</taxon>
        <taxon>Polyporales</taxon>
        <taxon>Rhodofomes</taxon>
    </lineage>
</organism>
<dbReference type="Pfam" id="PF03795">
    <property type="entry name" value="YCII"/>
    <property type="match status" value="1"/>
</dbReference>
<proteinExistence type="predicted"/>
<evidence type="ECO:0000313" key="3">
    <source>
        <dbReference type="Proteomes" id="UP000814176"/>
    </source>
</evidence>
<dbReference type="Proteomes" id="UP000814176">
    <property type="component" value="Unassembled WGS sequence"/>
</dbReference>
<gene>
    <name evidence="2" type="ORF">C8Q71DRAFT_860137</name>
</gene>
<dbReference type="InterPro" id="IPR005545">
    <property type="entry name" value="YCII"/>
</dbReference>
<evidence type="ECO:0000259" key="1">
    <source>
        <dbReference type="Pfam" id="PF03795"/>
    </source>
</evidence>
<protein>
    <recommendedName>
        <fullName evidence="1">YCII-related domain-containing protein</fullName>
    </recommendedName>
</protein>
<keyword evidence="3" id="KW-1185">Reference proteome</keyword>
<dbReference type="PANTHER" id="PTHR33606:SF3">
    <property type="entry name" value="PROTEIN YCII"/>
    <property type="match status" value="1"/>
</dbReference>
<dbReference type="InterPro" id="IPR011008">
    <property type="entry name" value="Dimeric_a/b-barrel"/>
</dbReference>
<name>A0ABQ8KAG1_9APHY</name>
<reference evidence="2 3" key="1">
    <citation type="journal article" date="2021" name="Environ. Microbiol.">
        <title>Gene family expansions and transcriptome signatures uncover fungal adaptations to wood decay.</title>
        <authorList>
            <person name="Hage H."/>
            <person name="Miyauchi S."/>
            <person name="Viragh M."/>
            <person name="Drula E."/>
            <person name="Min B."/>
            <person name="Chaduli D."/>
            <person name="Navarro D."/>
            <person name="Favel A."/>
            <person name="Norest M."/>
            <person name="Lesage-Meessen L."/>
            <person name="Balint B."/>
            <person name="Merenyi Z."/>
            <person name="de Eugenio L."/>
            <person name="Morin E."/>
            <person name="Martinez A.T."/>
            <person name="Baldrian P."/>
            <person name="Stursova M."/>
            <person name="Martinez M.J."/>
            <person name="Novotny C."/>
            <person name="Magnuson J.K."/>
            <person name="Spatafora J.W."/>
            <person name="Maurice S."/>
            <person name="Pangilinan J."/>
            <person name="Andreopoulos W."/>
            <person name="LaButti K."/>
            <person name="Hundley H."/>
            <person name="Na H."/>
            <person name="Kuo A."/>
            <person name="Barry K."/>
            <person name="Lipzen A."/>
            <person name="Henrissat B."/>
            <person name="Riley R."/>
            <person name="Ahrendt S."/>
            <person name="Nagy L.G."/>
            <person name="Grigoriev I.V."/>
            <person name="Martin F."/>
            <person name="Rosso M.N."/>
        </authorList>
    </citation>
    <scope>NUCLEOTIDE SEQUENCE [LARGE SCALE GENOMIC DNA]</scope>
    <source>
        <strain evidence="2 3">CIRM-BRFM 1785</strain>
    </source>
</reference>
<sequence length="156" mass="18044">MPTQHLFISWAPYATDPGTLERRAARPGHRAVLEPLIASGIVKLAGPLWNTEADLSWPYVEHEKFGSVIVYQGESLESVRRIIETEPFWIEGVWDRERLQLHPMVNLAYLTRKYNAPGIAVRDARVRYARHPTFDQSYVLTSHLCHEQSRILQVQR</sequence>
<evidence type="ECO:0000313" key="2">
    <source>
        <dbReference type="EMBL" id="KAH9833870.1"/>
    </source>
</evidence>
<dbReference type="SUPFAM" id="SSF54909">
    <property type="entry name" value="Dimeric alpha+beta barrel"/>
    <property type="match status" value="1"/>
</dbReference>
<dbReference type="GeneID" id="72008483"/>
<dbReference type="RefSeq" id="XP_047776586.1">
    <property type="nucleotide sequence ID" value="XM_047927751.1"/>
</dbReference>
<dbReference type="Gene3D" id="3.30.70.1060">
    <property type="entry name" value="Dimeric alpha+beta barrel"/>
    <property type="match status" value="1"/>
</dbReference>
<accession>A0ABQ8KAG1</accession>
<comment type="caution">
    <text evidence="2">The sequence shown here is derived from an EMBL/GenBank/DDBJ whole genome shotgun (WGS) entry which is preliminary data.</text>
</comment>